<accession>L0H072</accession>
<dbReference type="Proteomes" id="UP000010816">
    <property type="component" value="Chromosome"/>
</dbReference>
<dbReference type="HOGENOM" id="CLU_054927_1_0_6"/>
<dbReference type="Pfam" id="PF01882">
    <property type="entry name" value="DUF58"/>
    <property type="match status" value="1"/>
</dbReference>
<dbReference type="PANTHER" id="PTHR33608:SF12">
    <property type="entry name" value="DUF58 DOMAIN-CONTAINING PROTEIN"/>
    <property type="match status" value="1"/>
</dbReference>
<dbReference type="SUPFAM" id="SSF53300">
    <property type="entry name" value="vWA-like"/>
    <property type="match status" value="1"/>
</dbReference>
<protein>
    <recommendedName>
        <fullName evidence="1">DUF58 domain-containing protein</fullName>
    </recommendedName>
</protein>
<dbReference type="PANTHER" id="PTHR33608">
    <property type="entry name" value="BLL2464 PROTEIN"/>
    <property type="match status" value="1"/>
</dbReference>
<reference evidence="2 3" key="1">
    <citation type="submission" date="2011-09" db="EMBL/GenBank/DDBJ databases">
        <title>Complete sequence of chromosome of Thioflavicoccus mobilis 8321.</title>
        <authorList>
            <consortium name="US DOE Joint Genome Institute"/>
            <person name="Lucas S."/>
            <person name="Han J."/>
            <person name="Lapidus A."/>
            <person name="Cheng J.-F."/>
            <person name="Goodwin L."/>
            <person name="Pitluck S."/>
            <person name="Peters L."/>
            <person name="Ovchinnikova G."/>
            <person name="Lu M."/>
            <person name="Detter J.C."/>
            <person name="Han C."/>
            <person name="Tapia R."/>
            <person name="Land M."/>
            <person name="Hauser L."/>
            <person name="Kyrpides N."/>
            <person name="Ivanova N."/>
            <person name="Pagani I."/>
            <person name="Vogl K."/>
            <person name="Liu Z."/>
            <person name="Imhoff J."/>
            <person name="Thiel V."/>
            <person name="Frigaard N.-U."/>
            <person name="Bryant D."/>
            <person name="Woyke T."/>
        </authorList>
    </citation>
    <scope>NUCLEOTIDE SEQUENCE [LARGE SCALE GENOMIC DNA]</scope>
    <source>
        <strain evidence="2 3">8321</strain>
    </source>
</reference>
<feature type="domain" description="DUF58" evidence="1">
    <location>
        <begin position="64"/>
        <end position="277"/>
    </location>
</feature>
<dbReference type="KEGG" id="tmb:Thimo_2933"/>
<organism evidence="2 3">
    <name type="scientific">Thioflavicoccus mobilis 8321</name>
    <dbReference type="NCBI Taxonomy" id="765912"/>
    <lineage>
        <taxon>Bacteria</taxon>
        <taxon>Pseudomonadati</taxon>
        <taxon>Pseudomonadota</taxon>
        <taxon>Gammaproteobacteria</taxon>
        <taxon>Chromatiales</taxon>
        <taxon>Chromatiaceae</taxon>
        <taxon>Thioflavicoccus</taxon>
    </lineage>
</organism>
<proteinExistence type="predicted"/>
<evidence type="ECO:0000259" key="1">
    <source>
        <dbReference type="Pfam" id="PF01882"/>
    </source>
</evidence>
<dbReference type="AlphaFoldDB" id="L0H072"/>
<dbReference type="STRING" id="765912.Thimo_2933"/>
<dbReference type="EMBL" id="CP003051">
    <property type="protein sequence ID" value="AGA91626.1"/>
    <property type="molecule type" value="Genomic_DNA"/>
</dbReference>
<dbReference type="InterPro" id="IPR002881">
    <property type="entry name" value="DUF58"/>
</dbReference>
<dbReference type="InterPro" id="IPR036465">
    <property type="entry name" value="vWFA_dom_sf"/>
</dbReference>
<evidence type="ECO:0000313" key="3">
    <source>
        <dbReference type="Proteomes" id="UP000010816"/>
    </source>
</evidence>
<gene>
    <name evidence="2" type="ORF">Thimo_2933</name>
</gene>
<dbReference type="PATRIC" id="fig|765912.4.peg.2867"/>
<evidence type="ECO:0000313" key="2">
    <source>
        <dbReference type="EMBL" id="AGA91626.1"/>
    </source>
</evidence>
<dbReference type="eggNOG" id="COG1721">
    <property type="taxonomic scope" value="Bacteria"/>
</dbReference>
<keyword evidence="3" id="KW-1185">Reference proteome</keyword>
<sequence>MVSMVSPAPDVAAGGDGVRVTLAELIGLRVEASRLRIARRGRILATRHGGHLSRFRGRGMEFDEARLYQPGDDPRNMDWRVTARAGQPHVKCFREERERPVWLLVDQGPTMRFASRVAFKSVVAARAAALLGWSVTEGGDRLGGLVFDEAHHLEQRPVARTRGLLPVLKGLATLPERGGCGGFTGLSAAAEHLTHRVRPGSLVFLLSDFADLAAEDAWVGQLAAASELVLIQVVDPLERQAPPPGRYPVSDGRRVGWLDTRSGASRRVYAERFAAREARLVELTRRWPAHLVRLSTAEPVGPALARGLAAGRAR</sequence>
<name>L0H072_9GAMM</name>